<dbReference type="GO" id="GO:0006979">
    <property type="term" value="P:response to oxidative stress"/>
    <property type="evidence" value="ECO:0007669"/>
    <property type="project" value="InterPro"/>
</dbReference>
<keyword evidence="6" id="KW-1185">Reference proteome</keyword>
<dbReference type="InterPro" id="IPR000889">
    <property type="entry name" value="Glutathione_peroxidase"/>
</dbReference>
<accession>A0A833S344</accession>
<evidence type="ECO:0000256" key="4">
    <source>
        <dbReference type="SAM" id="MobiDB-lite"/>
    </source>
</evidence>
<sequence>MYRYAMYSSALDALVKFHELDYKKIGLADFGGQRVLAEAEVKENPNMTQLQHWLEQSADDASKATTSEDGAMVLVVNMTSKCGLTPTNYPELQQLHEKCQREGLPGTHEEILELVKPYNVMFLMLEKHDVNGSSAPPFLVDRNGQPYKRYAPKDLPLSFEEDIKELLAKVPSPEKAEEETKEEAKYDE</sequence>
<dbReference type="Proteomes" id="UP000602510">
    <property type="component" value="Unassembled WGS sequence"/>
</dbReference>
<evidence type="ECO:0000313" key="6">
    <source>
        <dbReference type="Proteomes" id="UP000602510"/>
    </source>
</evidence>
<dbReference type="Pfam" id="PF00255">
    <property type="entry name" value="GSHPx"/>
    <property type="match status" value="1"/>
</dbReference>
<dbReference type="Gene3D" id="3.40.30.10">
    <property type="entry name" value="Glutaredoxin"/>
    <property type="match status" value="2"/>
</dbReference>
<dbReference type="PANTHER" id="PTHR11592">
    <property type="entry name" value="GLUTATHIONE PEROXIDASE"/>
    <property type="match status" value="1"/>
</dbReference>
<comment type="similarity">
    <text evidence="1">Belongs to the glutathione peroxidase family.</text>
</comment>
<proteinExistence type="inferred from homology"/>
<dbReference type="EMBL" id="WSZM01000176">
    <property type="protein sequence ID" value="KAF4039342.1"/>
    <property type="molecule type" value="Genomic_DNA"/>
</dbReference>
<evidence type="ECO:0000256" key="3">
    <source>
        <dbReference type="ARBA" id="ARBA00023002"/>
    </source>
</evidence>
<reference evidence="5" key="1">
    <citation type="submission" date="2020-04" db="EMBL/GenBank/DDBJ databases">
        <title>Hybrid Assembly of Korean Phytophthora infestans isolates.</title>
        <authorList>
            <person name="Prokchorchik M."/>
            <person name="Lee Y."/>
            <person name="Seo J."/>
            <person name="Cho J.-H."/>
            <person name="Park Y.-E."/>
            <person name="Jang D.-C."/>
            <person name="Im J.-S."/>
            <person name="Choi J.-G."/>
            <person name="Park H.-J."/>
            <person name="Lee G.-B."/>
            <person name="Lee Y.-G."/>
            <person name="Hong S.-Y."/>
            <person name="Cho K."/>
            <person name="Sohn K.H."/>
        </authorList>
    </citation>
    <scope>NUCLEOTIDE SEQUENCE</scope>
    <source>
        <strain evidence="5">KR_1_A1</strain>
    </source>
</reference>
<dbReference type="GO" id="GO:0004601">
    <property type="term" value="F:peroxidase activity"/>
    <property type="evidence" value="ECO:0007669"/>
    <property type="project" value="UniProtKB-KW"/>
</dbReference>
<evidence type="ECO:0000256" key="1">
    <source>
        <dbReference type="ARBA" id="ARBA00006926"/>
    </source>
</evidence>
<gene>
    <name evidence="5" type="ORF">GN244_ATG08475</name>
</gene>
<evidence type="ECO:0000313" key="5">
    <source>
        <dbReference type="EMBL" id="KAF4039342.1"/>
    </source>
</evidence>
<protein>
    <submittedName>
        <fullName evidence="5">Glutathione peroxidase</fullName>
    </submittedName>
</protein>
<evidence type="ECO:0000256" key="2">
    <source>
        <dbReference type="ARBA" id="ARBA00022559"/>
    </source>
</evidence>
<keyword evidence="3" id="KW-0560">Oxidoreductase</keyword>
<dbReference type="SUPFAM" id="SSF52833">
    <property type="entry name" value="Thioredoxin-like"/>
    <property type="match status" value="1"/>
</dbReference>
<comment type="caution">
    <text evidence="5">The sequence shown here is derived from an EMBL/GenBank/DDBJ whole genome shotgun (WGS) entry which is preliminary data.</text>
</comment>
<keyword evidence="2 5" id="KW-0575">Peroxidase</keyword>
<dbReference type="PANTHER" id="PTHR11592:SF78">
    <property type="entry name" value="GLUTATHIONE PEROXIDASE"/>
    <property type="match status" value="1"/>
</dbReference>
<dbReference type="AlphaFoldDB" id="A0A833S344"/>
<organism evidence="5 6">
    <name type="scientific">Phytophthora infestans</name>
    <name type="common">Potato late blight agent</name>
    <name type="synonym">Botrytis infestans</name>
    <dbReference type="NCBI Taxonomy" id="4787"/>
    <lineage>
        <taxon>Eukaryota</taxon>
        <taxon>Sar</taxon>
        <taxon>Stramenopiles</taxon>
        <taxon>Oomycota</taxon>
        <taxon>Peronosporomycetes</taxon>
        <taxon>Peronosporales</taxon>
        <taxon>Peronosporaceae</taxon>
        <taxon>Phytophthora</taxon>
    </lineage>
</organism>
<dbReference type="InterPro" id="IPR036249">
    <property type="entry name" value="Thioredoxin-like_sf"/>
</dbReference>
<feature type="region of interest" description="Disordered" evidence="4">
    <location>
        <begin position="168"/>
        <end position="188"/>
    </location>
</feature>
<name>A0A833S344_PHYIN</name>